<evidence type="ECO:0000313" key="3">
    <source>
        <dbReference type="EMBL" id="CAB4196426.1"/>
    </source>
</evidence>
<proteinExistence type="predicted"/>
<accession>A0A6J5P9W3</accession>
<sequence>MLVDTSTADLWEIVGFNNKLNMLVNTGKVPYHDYVRFDMQTYYFDPSKPSDTPKYENFKLKLDALRNMEFDSYDDMDQMQDDLKQEMLTAKTKRRNSELN</sequence>
<evidence type="ECO:0000313" key="1">
    <source>
        <dbReference type="EMBL" id="CAB4167912.1"/>
    </source>
</evidence>
<organism evidence="1">
    <name type="scientific">uncultured Caudovirales phage</name>
    <dbReference type="NCBI Taxonomy" id="2100421"/>
    <lineage>
        <taxon>Viruses</taxon>
        <taxon>Duplodnaviria</taxon>
        <taxon>Heunggongvirae</taxon>
        <taxon>Uroviricota</taxon>
        <taxon>Caudoviricetes</taxon>
        <taxon>Peduoviridae</taxon>
        <taxon>Maltschvirus</taxon>
        <taxon>Maltschvirus maltsch</taxon>
    </lineage>
</organism>
<gene>
    <name evidence="3" type="ORF">UFOVP1292_30</name>
    <name evidence="4" type="ORF">UFOVP1411_21</name>
    <name evidence="1" type="ORF">UFOVP859_65</name>
    <name evidence="2" type="ORF">UFOVP882_63</name>
</gene>
<evidence type="ECO:0000313" key="2">
    <source>
        <dbReference type="EMBL" id="CAB4168537.1"/>
    </source>
</evidence>
<evidence type="ECO:0000313" key="4">
    <source>
        <dbReference type="EMBL" id="CAB4205099.1"/>
    </source>
</evidence>
<protein>
    <submittedName>
        <fullName evidence="1">Uncharacterized protein</fullName>
    </submittedName>
</protein>
<reference evidence="1" key="1">
    <citation type="submission" date="2020-04" db="EMBL/GenBank/DDBJ databases">
        <authorList>
            <person name="Chiriac C."/>
            <person name="Salcher M."/>
            <person name="Ghai R."/>
            <person name="Kavagutti S V."/>
        </authorList>
    </citation>
    <scope>NUCLEOTIDE SEQUENCE</scope>
</reference>
<name>A0A6J5P9W3_9CAUD</name>
<dbReference type="EMBL" id="LR796826">
    <property type="protein sequence ID" value="CAB4168537.1"/>
    <property type="molecule type" value="Genomic_DNA"/>
</dbReference>
<dbReference type="EMBL" id="LR797251">
    <property type="protein sequence ID" value="CAB4196426.1"/>
    <property type="molecule type" value="Genomic_DNA"/>
</dbReference>
<dbReference type="EMBL" id="LR797357">
    <property type="protein sequence ID" value="CAB4205099.1"/>
    <property type="molecule type" value="Genomic_DNA"/>
</dbReference>
<dbReference type="EMBL" id="LR796816">
    <property type="protein sequence ID" value="CAB4167912.1"/>
    <property type="molecule type" value="Genomic_DNA"/>
</dbReference>